<keyword evidence="11" id="KW-1185">Reference proteome</keyword>
<dbReference type="InterPro" id="IPR015882">
    <property type="entry name" value="HEX_bac_N"/>
</dbReference>
<dbReference type="CDD" id="cd06564">
    <property type="entry name" value="GH20_DspB_LnbB-like"/>
    <property type="match status" value="1"/>
</dbReference>
<feature type="signal peptide" evidence="7">
    <location>
        <begin position="1"/>
        <end position="20"/>
    </location>
</feature>
<name>A0A0A1T4G7_9HYPO</name>
<evidence type="ECO:0000256" key="3">
    <source>
        <dbReference type="ARBA" id="ARBA00012663"/>
    </source>
</evidence>
<feature type="domain" description="Beta-hexosaminidase bacterial type N-terminal" evidence="9">
    <location>
        <begin position="67"/>
        <end position="163"/>
    </location>
</feature>
<keyword evidence="4" id="KW-0378">Hydrolase</keyword>
<dbReference type="SUPFAM" id="SSF51445">
    <property type="entry name" value="(Trans)glycosidases"/>
    <property type="match status" value="1"/>
</dbReference>
<dbReference type="STRING" id="1531966.A0A0A1T4G7"/>
<sequence length="739" mass="81774">MVSTLLSLAVALATAATTNAELPGIPTVPYDKADGSYAIDKLQSIIIDSKYSQTRDNDGLTLIPPTLRDFGDTFAQDLKSMLNIDVAVVDGTEVKPNSVFITLDKDGDYKDAAGRKTHEGYTLSATKDGVTIQGASPLGAWWATRTVLQQAALDGQKSIPAGKGVDAPGWGTRGMMLDCARHFYPKEFITDLCSYISFFKQNTFHIHLSDNTIVPSYTPENYNDTYARFRLWSDSPDLHGLNKYRNESYTRDDFEEIQTKCAKRGVTVIPEIEAPGHCLPIVQWRPQIGYTGDFSLLNIAHPDTLPTMKTIWKEFLPWFHSKVVSIGADEYKGPEEDYKTFVNAMSAFIAQQSDKLIRIWGTFPAKPDAKAPTEVYSNITIQHWAYLFDDPYADYLRNNYSVINSDEMFYIVMKDGPYGRTIDTKTTFTGNPDGHSAWYPNIFNVNETAKNPPRNHPLIQGAIAPIWNDHGANTSVYSEAFYAWRDGIPALADKHWGGSLTQSQYKERLSKLRSAVPAQNLARVIPTKGTTILSYDLTSGQSDTIKDSSGNSYDAKSTCKSSGKTLNITPDCELTTPWPSKGRNYKLSLTLKVDKVADPTNATLVAGGDSVLMLTPNVSLFASGNYYRLNHTIPMGSWVTLELESKDTKTFASAKTDDGKSLFSNEEFLTVMSYYGQPLRWHEMAIEAPTHAITGWTGELKSMTLTSGQADAESRAAMSTSPTNTWMAAGLLFLSAFLL</sequence>
<dbReference type="Gene3D" id="3.30.379.10">
    <property type="entry name" value="Chitobiase/beta-hexosaminidase domain 2-like"/>
    <property type="match status" value="1"/>
</dbReference>
<dbReference type="PRINTS" id="PR00738">
    <property type="entry name" value="GLHYDRLASE20"/>
</dbReference>
<evidence type="ECO:0000256" key="1">
    <source>
        <dbReference type="ARBA" id="ARBA00001231"/>
    </source>
</evidence>
<feature type="active site" description="Proton donor" evidence="6">
    <location>
        <position position="330"/>
    </location>
</feature>
<evidence type="ECO:0000259" key="9">
    <source>
        <dbReference type="Pfam" id="PF02838"/>
    </source>
</evidence>
<evidence type="ECO:0000256" key="5">
    <source>
        <dbReference type="ARBA" id="ARBA00023295"/>
    </source>
</evidence>
<dbReference type="InterPro" id="IPR017853">
    <property type="entry name" value="GH"/>
</dbReference>
<dbReference type="Gene3D" id="3.20.20.80">
    <property type="entry name" value="Glycosidases"/>
    <property type="match status" value="1"/>
</dbReference>
<keyword evidence="7" id="KW-0732">Signal</keyword>
<dbReference type="PANTHER" id="PTHR43678">
    <property type="entry name" value="PUTATIVE (AFU_ORTHOLOGUE AFUA_2G00640)-RELATED"/>
    <property type="match status" value="1"/>
</dbReference>
<feature type="chain" id="PRO_5001989607" description="beta-N-acetylhexosaminidase" evidence="7">
    <location>
        <begin position="21"/>
        <end position="739"/>
    </location>
</feature>
<gene>
    <name evidence="10" type="ORF">VHEMI05501</name>
</gene>
<dbReference type="InterPro" id="IPR029018">
    <property type="entry name" value="Hex-like_dom2"/>
</dbReference>
<dbReference type="AlphaFoldDB" id="A0A0A1T4G7"/>
<dbReference type="InterPro" id="IPR015883">
    <property type="entry name" value="Glyco_hydro_20_cat"/>
</dbReference>
<organism evidence="10 11">
    <name type="scientific">[Torrubiella] hemipterigena</name>
    <dbReference type="NCBI Taxonomy" id="1531966"/>
    <lineage>
        <taxon>Eukaryota</taxon>
        <taxon>Fungi</taxon>
        <taxon>Dikarya</taxon>
        <taxon>Ascomycota</taxon>
        <taxon>Pezizomycotina</taxon>
        <taxon>Sordariomycetes</taxon>
        <taxon>Hypocreomycetidae</taxon>
        <taxon>Hypocreales</taxon>
        <taxon>Clavicipitaceae</taxon>
        <taxon>Clavicipitaceae incertae sedis</taxon>
        <taxon>'Torrubiella' clade</taxon>
    </lineage>
</organism>
<dbReference type="HOGENOM" id="CLU_010969_1_1_1"/>
<dbReference type="Pfam" id="PF00728">
    <property type="entry name" value="Glyco_hydro_20"/>
    <property type="match status" value="1"/>
</dbReference>
<evidence type="ECO:0000256" key="4">
    <source>
        <dbReference type="ARBA" id="ARBA00022801"/>
    </source>
</evidence>
<proteinExistence type="inferred from homology"/>
<dbReference type="Proteomes" id="UP000039046">
    <property type="component" value="Unassembled WGS sequence"/>
</dbReference>
<comment type="similarity">
    <text evidence="2">Belongs to the glycosyl hydrolase 20 family.</text>
</comment>
<keyword evidence="5" id="KW-0326">Glycosidase</keyword>
<accession>A0A0A1T4G7</accession>
<dbReference type="PANTHER" id="PTHR43678:SF1">
    <property type="entry name" value="BETA-N-ACETYLHEXOSAMINIDASE"/>
    <property type="match status" value="1"/>
</dbReference>
<dbReference type="EMBL" id="CDHN01000003">
    <property type="protein sequence ID" value="CEJ89674.1"/>
    <property type="molecule type" value="Genomic_DNA"/>
</dbReference>
<evidence type="ECO:0000313" key="11">
    <source>
        <dbReference type="Proteomes" id="UP000039046"/>
    </source>
</evidence>
<dbReference type="EC" id="3.2.1.52" evidence="3"/>
<dbReference type="SUPFAM" id="SSF55545">
    <property type="entry name" value="beta-N-acetylhexosaminidase-like domain"/>
    <property type="match status" value="1"/>
</dbReference>
<dbReference type="InterPro" id="IPR052764">
    <property type="entry name" value="GH20_Enzymes"/>
</dbReference>
<comment type="catalytic activity">
    <reaction evidence="1">
        <text>Hydrolysis of terminal non-reducing N-acetyl-D-hexosamine residues in N-acetyl-beta-D-hexosaminides.</text>
        <dbReference type="EC" id="3.2.1.52"/>
    </reaction>
</comment>
<dbReference type="InterPro" id="IPR025705">
    <property type="entry name" value="Beta_hexosaminidase_sua/sub"/>
</dbReference>
<dbReference type="GO" id="GO:0005975">
    <property type="term" value="P:carbohydrate metabolic process"/>
    <property type="evidence" value="ECO:0007669"/>
    <property type="project" value="InterPro"/>
</dbReference>
<dbReference type="Pfam" id="PF02838">
    <property type="entry name" value="Glyco_hydro_20b"/>
    <property type="match status" value="1"/>
</dbReference>
<dbReference type="OrthoDB" id="428480at2759"/>
<evidence type="ECO:0000256" key="6">
    <source>
        <dbReference type="PIRSR" id="PIRSR625705-1"/>
    </source>
</evidence>
<feature type="domain" description="Glycoside hydrolase family 20 catalytic" evidence="8">
    <location>
        <begin position="173"/>
        <end position="482"/>
    </location>
</feature>
<dbReference type="GO" id="GO:0004563">
    <property type="term" value="F:beta-N-acetylhexosaminidase activity"/>
    <property type="evidence" value="ECO:0007669"/>
    <property type="project" value="UniProtKB-EC"/>
</dbReference>
<evidence type="ECO:0000256" key="7">
    <source>
        <dbReference type="SAM" id="SignalP"/>
    </source>
</evidence>
<evidence type="ECO:0000313" key="10">
    <source>
        <dbReference type="EMBL" id="CEJ89674.1"/>
    </source>
</evidence>
<evidence type="ECO:0000259" key="8">
    <source>
        <dbReference type="Pfam" id="PF00728"/>
    </source>
</evidence>
<reference evidence="10 11" key="1">
    <citation type="journal article" date="2015" name="Genome Announc.">
        <title>Draft Genome Sequence and Gene Annotation of the Entomopathogenic Fungus Verticillium hemipterigenum.</title>
        <authorList>
            <person name="Horn F."/>
            <person name="Habel A."/>
            <person name="Scharf D.H."/>
            <person name="Dworschak J."/>
            <person name="Brakhage A.A."/>
            <person name="Guthke R."/>
            <person name="Hertweck C."/>
            <person name="Linde J."/>
        </authorList>
    </citation>
    <scope>NUCLEOTIDE SEQUENCE [LARGE SCALE GENOMIC DNA]</scope>
</reference>
<protein>
    <recommendedName>
        <fullName evidence="3">beta-N-acetylhexosaminidase</fullName>
        <ecNumber evidence="3">3.2.1.52</ecNumber>
    </recommendedName>
</protein>
<evidence type="ECO:0000256" key="2">
    <source>
        <dbReference type="ARBA" id="ARBA00006285"/>
    </source>
</evidence>